<sequence>MPELEGSLFQLGSIRGKSLTPRKIDILNALASESANEAVRRIDGRCPSLTDTEDAADYLWAVWQVIVDVVTSPDVTSEIYEHLVSIIQGLTQVAKGELLVWTGVRRVWTDLPLFPQCMETYDKNPIAEGDELTPESLHLWRNWSSFIARCMDGAVLGMYVQQIDALRGALEEELDIERDMAKTECQLQVAFEWITHTARNLLWWAQENIGLVDVANDSTQYFPGGPLYQGPPCVCLRRWGFWQARFEELGKHPGLSEEIRKAALRAAETMTTVEKRIANIV</sequence>
<accession>A0ABR2YA66</accession>
<dbReference type="Proteomes" id="UP001465668">
    <property type="component" value="Unassembled WGS sequence"/>
</dbReference>
<dbReference type="PANTHER" id="PTHR38797">
    <property type="entry name" value="NUCLEAR PORE COMPLEX PROTEIN NUP85-RELATED"/>
    <property type="match status" value="1"/>
</dbReference>
<dbReference type="Pfam" id="PF12311">
    <property type="entry name" value="DUF3632"/>
    <property type="match status" value="1"/>
</dbReference>
<dbReference type="InterPro" id="IPR053204">
    <property type="entry name" value="Oxopyrrolidines_Biosynth-assoc"/>
</dbReference>
<dbReference type="InterPro" id="IPR022085">
    <property type="entry name" value="OpdG"/>
</dbReference>
<protein>
    <submittedName>
        <fullName evidence="1">Uncharacterized protein</fullName>
    </submittedName>
</protein>
<gene>
    <name evidence="1" type="ORF">SCAR479_00542</name>
</gene>
<keyword evidence="2" id="KW-1185">Reference proteome</keyword>
<organism evidence="1 2">
    <name type="scientific">Seiridium cardinale</name>
    <dbReference type="NCBI Taxonomy" id="138064"/>
    <lineage>
        <taxon>Eukaryota</taxon>
        <taxon>Fungi</taxon>
        <taxon>Dikarya</taxon>
        <taxon>Ascomycota</taxon>
        <taxon>Pezizomycotina</taxon>
        <taxon>Sordariomycetes</taxon>
        <taxon>Xylariomycetidae</taxon>
        <taxon>Amphisphaeriales</taxon>
        <taxon>Sporocadaceae</taxon>
        <taxon>Seiridium</taxon>
    </lineage>
</organism>
<evidence type="ECO:0000313" key="2">
    <source>
        <dbReference type="Proteomes" id="UP001465668"/>
    </source>
</evidence>
<evidence type="ECO:0000313" key="1">
    <source>
        <dbReference type="EMBL" id="KAK9783983.1"/>
    </source>
</evidence>
<dbReference type="EMBL" id="JARVKM010000001">
    <property type="protein sequence ID" value="KAK9783983.1"/>
    <property type="molecule type" value="Genomic_DNA"/>
</dbReference>
<comment type="caution">
    <text evidence="1">The sequence shown here is derived from an EMBL/GenBank/DDBJ whole genome shotgun (WGS) entry which is preliminary data.</text>
</comment>
<name>A0ABR2YA66_9PEZI</name>
<reference evidence="1 2" key="1">
    <citation type="submission" date="2024-02" db="EMBL/GenBank/DDBJ databases">
        <title>First draft genome assembly of two strains of Seiridium cardinale.</title>
        <authorList>
            <person name="Emiliani G."/>
            <person name="Scali E."/>
        </authorList>
    </citation>
    <scope>NUCLEOTIDE SEQUENCE [LARGE SCALE GENOMIC DNA]</scope>
    <source>
        <strain evidence="1 2">BM-138-000479</strain>
    </source>
</reference>
<dbReference type="PANTHER" id="PTHR38797:SF4">
    <property type="entry name" value="NUCLEAR PORE COMPLEX PROTEIN NUP85"/>
    <property type="match status" value="1"/>
</dbReference>
<proteinExistence type="predicted"/>